<dbReference type="PANTHER" id="PTHR46600:SF11">
    <property type="entry name" value="THAP DOMAIN-CONTAINING PROTEIN 10"/>
    <property type="match status" value="1"/>
</dbReference>
<evidence type="ECO:0000256" key="7">
    <source>
        <dbReference type="SAM" id="MobiDB-lite"/>
    </source>
</evidence>
<keyword evidence="2 5" id="KW-0863">Zinc-finger</keyword>
<dbReference type="GO" id="GO:0008270">
    <property type="term" value="F:zinc ion binding"/>
    <property type="evidence" value="ECO:0007669"/>
    <property type="project" value="UniProtKB-KW"/>
</dbReference>
<evidence type="ECO:0000256" key="3">
    <source>
        <dbReference type="ARBA" id="ARBA00022833"/>
    </source>
</evidence>
<dbReference type="PANTHER" id="PTHR46600">
    <property type="entry name" value="THAP DOMAIN-CONTAINING"/>
    <property type="match status" value="1"/>
</dbReference>
<dbReference type="InterPro" id="IPR038441">
    <property type="entry name" value="THAP_Znf_sf"/>
</dbReference>
<dbReference type="GO" id="GO:0043565">
    <property type="term" value="F:sequence-specific DNA binding"/>
    <property type="evidence" value="ECO:0007669"/>
    <property type="project" value="InterPro"/>
</dbReference>
<dbReference type="SMART" id="SM00980">
    <property type="entry name" value="THAP"/>
    <property type="match status" value="1"/>
</dbReference>
<dbReference type="Gene3D" id="6.20.210.20">
    <property type="entry name" value="THAP domain"/>
    <property type="match status" value="1"/>
</dbReference>
<evidence type="ECO:0000259" key="8">
    <source>
        <dbReference type="PROSITE" id="PS50950"/>
    </source>
</evidence>
<protein>
    <recommendedName>
        <fullName evidence="8">THAP-type domain-containing protein</fullName>
    </recommendedName>
</protein>
<feature type="region of interest" description="Disordered" evidence="7">
    <location>
        <begin position="89"/>
        <end position="130"/>
    </location>
</feature>
<name>A0A1E1VXX4_PECGO</name>
<dbReference type="Pfam" id="PF05485">
    <property type="entry name" value="THAP"/>
    <property type="match status" value="1"/>
</dbReference>
<feature type="domain" description="THAP-type" evidence="8">
    <location>
        <begin position="1"/>
        <end position="83"/>
    </location>
</feature>
<evidence type="ECO:0000256" key="6">
    <source>
        <dbReference type="SAM" id="Coils"/>
    </source>
</evidence>
<organism evidence="9">
    <name type="scientific">Pectinophora gossypiella</name>
    <name type="common">Cotton pink bollworm</name>
    <name type="synonym">Depressaria gossypiella</name>
    <dbReference type="NCBI Taxonomy" id="13191"/>
    <lineage>
        <taxon>Eukaryota</taxon>
        <taxon>Metazoa</taxon>
        <taxon>Ecdysozoa</taxon>
        <taxon>Arthropoda</taxon>
        <taxon>Hexapoda</taxon>
        <taxon>Insecta</taxon>
        <taxon>Pterygota</taxon>
        <taxon>Neoptera</taxon>
        <taxon>Endopterygota</taxon>
        <taxon>Lepidoptera</taxon>
        <taxon>Glossata</taxon>
        <taxon>Ditrysia</taxon>
        <taxon>Gelechioidea</taxon>
        <taxon>Gelechiidae</taxon>
        <taxon>Apatetrinae</taxon>
        <taxon>Pectinophora</taxon>
    </lineage>
</organism>
<evidence type="ECO:0000256" key="4">
    <source>
        <dbReference type="ARBA" id="ARBA00023125"/>
    </source>
</evidence>
<dbReference type="AlphaFoldDB" id="A0A1E1VXX4"/>
<keyword evidence="3" id="KW-0862">Zinc</keyword>
<feature type="coiled-coil region" evidence="6">
    <location>
        <begin position="138"/>
        <end position="172"/>
    </location>
</feature>
<dbReference type="OrthoDB" id="6924361at2759"/>
<proteinExistence type="predicted"/>
<dbReference type="InterPro" id="IPR006612">
    <property type="entry name" value="THAP_Znf"/>
</dbReference>
<evidence type="ECO:0000313" key="9">
    <source>
        <dbReference type="EMBL" id="JAT79539.1"/>
    </source>
</evidence>
<keyword evidence="1" id="KW-0479">Metal-binding</keyword>
<keyword evidence="6" id="KW-0175">Coiled coil</keyword>
<keyword evidence="4 5" id="KW-0238">DNA-binding</keyword>
<reference evidence="9" key="1">
    <citation type="submission" date="2015-09" db="EMBL/GenBank/DDBJ databases">
        <title>De novo assembly of Pectinophora gossypiella (Pink Bollworm) gut transcriptome.</title>
        <authorList>
            <person name="Tassone E.E."/>
        </authorList>
    </citation>
    <scope>NUCLEOTIDE SEQUENCE</scope>
</reference>
<dbReference type="PROSITE" id="PS50950">
    <property type="entry name" value="ZF_THAP"/>
    <property type="match status" value="1"/>
</dbReference>
<evidence type="ECO:0000256" key="5">
    <source>
        <dbReference type="PROSITE-ProRule" id="PRU00309"/>
    </source>
</evidence>
<dbReference type="EMBL" id="GDQN01011515">
    <property type="protein sequence ID" value="JAT79539.1"/>
    <property type="molecule type" value="Transcribed_RNA"/>
</dbReference>
<dbReference type="SUPFAM" id="SSF57716">
    <property type="entry name" value="Glucocorticoid receptor-like (DNA-binding domain)"/>
    <property type="match status" value="1"/>
</dbReference>
<sequence length="235" mass="26632">MAPCSIRWCDKTSQTSSLEKDGITFHLFPRHPKMKEKWINVTRRNNWFPSKHSVICSRHFTKDCFVMTKSRRRLLGSAIPTLHLPLLSAGEKSDDSSSESSTESSISTESTQSKKRKEFPGSPSDYDSPTEKRLCRRIIDLTEAVSLKNRELKNLREKLRYTRKRVAFLENALSGVDKEKIVKVENLDEPESSSTKDDSAYMKISPRSSPLTILLKSDPLDTSPHGASRSPKSST</sequence>
<dbReference type="SMART" id="SM00692">
    <property type="entry name" value="DM3"/>
    <property type="match status" value="1"/>
</dbReference>
<evidence type="ECO:0000256" key="2">
    <source>
        <dbReference type="ARBA" id="ARBA00022771"/>
    </source>
</evidence>
<feature type="region of interest" description="Disordered" evidence="7">
    <location>
        <begin position="187"/>
        <end position="235"/>
    </location>
</feature>
<feature type="compositionally biased region" description="Low complexity" evidence="7">
    <location>
        <begin position="98"/>
        <end position="111"/>
    </location>
</feature>
<accession>A0A1E1VXX4</accession>
<gene>
    <name evidence="9" type="ORF">g.2582</name>
</gene>
<dbReference type="InterPro" id="IPR026516">
    <property type="entry name" value="THAP1/10"/>
</dbReference>
<evidence type="ECO:0000256" key="1">
    <source>
        <dbReference type="ARBA" id="ARBA00022723"/>
    </source>
</evidence>